<evidence type="ECO:0000313" key="2">
    <source>
        <dbReference type="Proteomes" id="UP000006565"/>
    </source>
</evidence>
<reference evidence="1 2" key="1">
    <citation type="journal article" date="2010" name="Stand. Genomic Sci.">
        <title>Complete genome sequence of Methanoplanus petrolearius type strain (SEBR 4847).</title>
        <authorList>
            <person name="Brambilla E."/>
            <person name="Djao O.D."/>
            <person name="Daligault H."/>
            <person name="Lapidus A."/>
            <person name="Lucas S."/>
            <person name="Hammon N."/>
            <person name="Nolan M."/>
            <person name="Tice H."/>
            <person name="Cheng J.F."/>
            <person name="Han C."/>
            <person name="Tapia R."/>
            <person name="Goodwin L."/>
            <person name="Pitluck S."/>
            <person name="Liolios K."/>
            <person name="Ivanova N."/>
            <person name="Mavromatis K."/>
            <person name="Mikhailova N."/>
            <person name="Pati A."/>
            <person name="Chen A."/>
            <person name="Palaniappan K."/>
            <person name="Land M."/>
            <person name="Hauser L."/>
            <person name="Chang Y.J."/>
            <person name="Jeffries C.D."/>
            <person name="Rohde M."/>
            <person name="Spring S."/>
            <person name="Sikorski J."/>
            <person name="Goker M."/>
            <person name="Woyke T."/>
            <person name="Bristow J."/>
            <person name="Eisen J.A."/>
            <person name="Markowitz V."/>
            <person name="Hugenholtz P."/>
            <person name="Kyrpides N.C."/>
            <person name="Klenk H.P."/>
        </authorList>
    </citation>
    <scope>NUCLEOTIDE SEQUENCE [LARGE SCALE GENOMIC DNA]</scope>
    <source>
        <strain evidence="2">DSM 11571 / OCM 486 / SEBR 4847</strain>
    </source>
</reference>
<name>E1RFH4_METP4</name>
<dbReference type="GeneID" id="58788813"/>
<dbReference type="KEGG" id="mpi:Mpet_1445"/>
<dbReference type="EMBL" id="CP002117">
    <property type="protein sequence ID" value="ADN36204.1"/>
    <property type="molecule type" value="Genomic_DNA"/>
</dbReference>
<dbReference type="AlphaFoldDB" id="E1RFH4"/>
<sequence>MEIVRRWPYEKQMKWLIALGLIVENQRKAVQDASKHKKDDGEIYILEDDRIVHYS</sequence>
<protein>
    <submittedName>
        <fullName evidence="1">Uncharacterized protein</fullName>
    </submittedName>
</protein>
<evidence type="ECO:0000313" key="1">
    <source>
        <dbReference type="EMBL" id="ADN36204.1"/>
    </source>
</evidence>
<dbReference type="Proteomes" id="UP000006565">
    <property type="component" value="Chromosome"/>
</dbReference>
<organism evidence="1 2">
    <name type="scientific">Methanolacinia petrolearia (strain DSM 11571 / OCM 486 / SEBR 4847)</name>
    <name type="common">Methanoplanus petrolearius</name>
    <dbReference type="NCBI Taxonomy" id="679926"/>
    <lineage>
        <taxon>Archaea</taxon>
        <taxon>Methanobacteriati</taxon>
        <taxon>Methanobacteriota</taxon>
        <taxon>Stenosarchaea group</taxon>
        <taxon>Methanomicrobia</taxon>
        <taxon>Methanomicrobiales</taxon>
        <taxon>Methanomicrobiaceae</taxon>
        <taxon>Methanolacinia</taxon>
    </lineage>
</organism>
<proteinExistence type="predicted"/>
<dbReference type="STRING" id="679926.Mpet_1445"/>
<dbReference type="HOGENOM" id="CLU_3021015_0_0_2"/>
<dbReference type="RefSeq" id="WP_013329381.1">
    <property type="nucleotide sequence ID" value="NC_014507.1"/>
</dbReference>
<accession>E1RFH4</accession>
<keyword evidence="2" id="KW-1185">Reference proteome</keyword>
<gene>
    <name evidence="1" type="ordered locus">Mpet_1445</name>
</gene>